<dbReference type="Proteomes" id="UP000887565">
    <property type="component" value="Unplaced"/>
</dbReference>
<protein>
    <submittedName>
        <fullName evidence="2">Uncharacterized protein</fullName>
    </submittedName>
</protein>
<accession>A0A915ICS8</accession>
<dbReference type="AlphaFoldDB" id="A0A915ICS8"/>
<proteinExistence type="predicted"/>
<reference evidence="2" key="1">
    <citation type="submission" date="2022-11" db="UniProtKB">
        <authorList>
            <consortium name="WormBaseParasite"/>
        </authorList>
    </citation>
    <scope>IDENTIFICATION</scope>
</reference>
<evidence type="ECO:0000313" key="1">
    <source>
        <dbReference type="Proteomes" id="UP000887565"/>
    </source>
</evidence>
<keyword evidence="1" id="KW-1185">Reference proteome</keyword>
<dbReference type="WBParaSite" id="nRc.2.0.1.t11985-RA">
    <property type="protein sequence ID" value="nRc.2.0.1.t11985-RA"/>
    <property type="gene ID" value="nRc.2.0.1.g11985"/>
</dbReference>
<sequence>MNDREKVINWQKIQTDNNINHRKVVFSFLRVGDSHRLLPIKSLELAEDKICIDDESVERSSIGYILRQGISFKIRNQRKELVNISANDEKQIFDLSPVYGH</sequence>
<organism evidence="1 2">
    <name type="scientific">Romanomermis culicivorax</name>
    <name type="common">Nematode worm</name>
    <dbReference type="NCBI Taxonomy" id="13658"/>
    <lineage>
        <taxon>Eukaryota</taxon>
        <taxon>Metazoa</taxon>
        <taxon>Ecdysozoa</taxon>
        <taxon>Nematoda</taxon>
        <taxon>Enoplea</taxon>
        <taxon>Dorylaimia</taxon>
        <taxon>Mermithida</taxon>
        <taxon>Mermithoidea</taxon>
        <taxon>Mermithidae</taxon>
        <taxon>Romanomermis</taxon>
    </lineage>
</organism>
<evidence type="ECO:0000313" key="2">
    <source>
        <dbReference type="WBParaSite" id="nRc.2.0.1.t11985-RA"/>
    </source>
</evidence>
<name>A0A915ICS8_ROMCU</name>